<gene>
    <name evidence="2" type="ORF">EJA10_15950</name>
</gene>
<sequence length="194" mass="22557">MPAWLRKSLVVMISIFTFGMVSPAQANVLLNTTNTDRTERSSSAETAFIDTYEAPVDEEVEREKFVYRTMMEAEQQSFQKFGAKIGPVIEDEFRQSILPNIEKAIEMVAAQYPGEQLNSLRITEMPSGGESEKIFHIIGEDGKDIIRFHVRRDQPPKEGFWFNFHYHTYHDNFQTHYELGTIFWAKNTPPKWRS</sequence>
<accession>A0A427TPW1</accession>
<dbReference type="Proteomes" id="UP000279911">
    <property type="component" value="Unassembled WGS sequence"/>
</dbReference>
<dbReference type="AlphaFoldDB" id="A0A427TPW1"/>
<keyword evidence="1" id="KW-0732">Signal</keyword>
<dbReference type="OrthoDB" id="2435352at2"/>
<evidence type="ECO:0000313" key="2">
    <source>
        <dbReference type="EMBL" id="RSD26297.1"/>
    </source>
</evidence>
<protein>
    <recommendedName>
        <fullName evidence="4">Cell division protein FtsK</fullName>
    </recommendedName>
</protein>
<feature type="signal peptide" evidence="1">
    <location>
        <begin position="1"/>
        <end position="26"/>
    </location>
</feature>
<dbReference type="RefSeq" id="WP_125480999.1">
    <property type="nucleotide sequence ID" value="NZ_RSFW01000017.1"/>
</dbReference>
<organism evidence="2 3">
    <name type="scientific">Mesobacillus subterraneus</name>
    <dbReference type="NCBI Taxonomy" id="285983"/>
    <lineage>
        <taxon>Bacteria</taxon>
        <taxon>Bacillati</taxon>
        <taxon>Bacillota</taxon>
        <taxon>Bacilli</taxon>
        <taxon>Bacillales</taxon>
        <taxon>Bacillaceae</taxon>
        <taxon>Mesobacillus</taxon>
    </lineage>
</organism>
<evidence type="ECO:0000313" key="3">
    <source>
        <dbReference type="Proteomes" id="UP000279911"/>
    </source>
</evidence>
<name>A0A427TPW1_9BACI</name>
<comment type="caution">
    <text evidence="2">The sequence shown here is derived from an EMBL/GenBank/DDBJ whole genome shotgun (WGS) entry which is preliminary data.</text>
</comment>
<feature type="chain" id="PRO_5019526060" description="Cell division protein FtsK" evidence="1">
    <location>
        <begin position="27"/>
        <end position="194"/>
    </location>
</feature>
<evidence type="ECO:0008006" key="4">
    <source>
        <dbReference type="Google" id="ProtNLM"/>
    </source>
</evidence>
<proteinExistence type="predicted"/>
<reference evidence="3" key="1">
    <citation type="submission" date="2018-12" db="EMBL/GenBank/DDBJ databases">
        <title>Bacillus chawlae sp. nov., Bacillus glennii sp. nov., and Bacillus saganii sp. nov. Isolated from the Vehicle Assembly Building at Kennedy Space Center where the Viking Spacecraft were Assembled.</title>
        <authorList>
            <person name="Seuylemezian A."/>
            <person name="Vaishampayan P."/>
        </authorList>
    </citation>
    <scope>NUCLEOTIDE SEQUENCE [LARGE SCALE GENOMIC DNA]</scope>
    <source>
        <strain evidence="3">DSM 13966</strain>
    </source>
</reference>
<dbReference type="Pfam" id="PF14005">
    <property type="entry name" value="YpjP"/>
    <property type="match status" value="1"/>
</dbReference>
<evidence type="ECO:0000256" key="1">
    <source>
        <dbReference type="SAM" id="SignalP"/>
    </source>
</evidence>
<dbReference type="EMBL" id="RSFW01000017">
    <property type="protein sequence ID" value="RSD26297.1"/>
    <property type="molecule type" value="Genomic_DNA"/>
</dbReference>
<dbReference type="InterPro" id="IPR025616">
    <property type="entry name" value="YpjP"/>
</dbReference>